<dbReference type="InterPro" id="IPR014044">
    <property type="entry name" value="CAP_dom"/>
</dbReference>
<feature type="signal peptide" evidence="1">
    <location>
        <begin position="1"/>
        <end position="19"/>
    </location>
</feature>
<dbReference type="PANTHER" id="PTHR31157">
    <property type="entry name" value="SCP DOMAIN-CONTAINING PROTEIN"/>
    <property type="match status" value="1"/>
</dbReference>
<dbReference type="Gene3D" id="3.40.33.10">
    <property type="entry name" value="CAP"/>
    <property type="match status" value="1"/>
</dbReference>
<dbReference type="AlphaFoldDB" id="A0A1T4Z5E4"/>
<evidence type="ECO:0000313" key="3">
    <source>
        <dbReference type="EMBL" id="SKB09166.1"/>
    </source>
</evidence>
<dbReference type="Pfam" id="PF00188">
    <property type="entry name" value="CAP"/>
    <property type="match status" value="1"/>
</dbReference>
<dbReference type="RefSeq" id="WP_078700478.1">
    <property type="nucleotide sequence ID" value="NZ_LT796768.1"/>
</dbReference>
<keyword evidence="4" id="KW-1185">Reference proteome</keyword>
<proteinExistence type="predicted"/>
<keyword evidence="1" id="KW-0732">Signal</keyword>
<dbReference type="PANTHER" id="PTHR31157:SF1">
    <property type="entry name" value="SCP DOMAIN-CONTAINING PROTEIN"/>
    <property type="match status" value="1"/>
</dbReference>
<reference evidence="4" key="1">
    <citation type="submission" date="2017-02" db="EMBL/GenBank/DDBJ databases">
        <authorList>
            <person name="Varghese N."/>
            <person name="Submissions S."/>
        </authorList>
    </citation>
    <scope>NUCLEOTIDE SEQUENCE [LARGE SCALE GENOMIC DNA]</scope>
    <source>
        <strain evidence="4">9H-4</strain>
    </source>
</reference>
<gene>
    <name evidence="3" type="ORF">SAMN06295964_2515</name>
</gene>
<dbReference type="STRING" id="1736691.SAMN06295964_2515"/>
<dbReference type="SUPFAM" id="SSF55797">
    <property type="entry name" value="PR-1-like"/>
    <property type="match status" value="1"/>
</dbReference>
<evidence type="ECO:0000313" key="4">
    <source>
        <dbReference type="Proteomes" id="UP000191040"/>
    </source>
</evidence>
<feature type="chain" id="PRO_5039522430" evidence="1">
    <location>
        <begin position="20"/>
        <end position="148"/>
    </location>
</feature>
<evidence type="ECO:0000259" key="2">
    <source>
        <dbReference type="Pfam" id="PF00188"/>
    </source>
</evidence>
<dbReference type="EMBL" id="LT796768">
    <property type="protein sequence ID" value="SKB09166.1"/>
    <property type="molecule type" value="Genomic_DNA"/>
</dbReference>
<protein>
    <submittedName>
        <fullName evidence="3">Cysteine-rich secretory protein family protein</fullName>
    </submittedName>
</protein>
<sequence>MRHILAAFLVALALVTVPAAPQATAMSNAAFGKKLHQQTNASRAFRDIKKLKYQKCVDRYAQRQANRMAKKRKIYHQELGPILRRCKLSSVGENVATGFTSPKANVKAWLKSPGHRRNLLNRKFTRLGIGVAKAGGRTYTVQVFGRPA</sequence>
<feature type="domain" description="SCP" evidence="2">
    <location>
        <begin position="39"/>
        <end position="144"/>
    </location>
</feature>
<evidence type="ECO:0000256" key="1">
    <source>
        <dbReference type="SAM" id="SignalP"/>
    </source>
</evidence>
<accession>A0A1T4Z5E4</accession>
<organism evidence="3 4">
    <name type="scientific">Aeromicrobium choanae</name>
    <dbReference type="NCBI Taxonomy" id="1736691"/>
    <lineage>
        <taxon>Bacteria</taxon>
        <taxon>Bacillati</taxon>
        <taxon>Actinomycetota</taxon>
        <taxon>Actinomycetes</taxon>
        <taxon>Propionibacteriales</taxon>
        <taxon>Nocardioidaceae</taxon>
        <taxon>Aeromicrobium</taxon>
    </lineage>
</organism>
<dbReference type="OrthoDB" id="68195at2"/>
<dbReference type="CDD" id="cd05379">
    <property type="entry name" value="CAP_bacterial"/>
    <property type="match status" value="1"/>
</dbReference>
<dbReference type="InterPro" id="IPR035940">
    <property type="entry name" value="CAP_sf"/>
</dbReference>
<name>A0A1T4Z5E4_9ACTN</name>
<dbReference type="Proteomes" id="UP000191040">
    <property type="component" value="Chromosome I"/>
</dbReference>